<dbReference type="EC" id="2.3.2.30" evidence="7"/>
<accession>A3VLC0</accession>
<dbReference type="PANTHER" id="PTHR37323:SF1">
    <property type="entry name" value="L-ORNITHINE N(ALPHA)-ACYLTRANSFERASE"/>
    <property type="match status" value="1"/>
</dbReference>
<evidence type="ECO:0000256" key="2">
    <source>
        <dbReference type="ARBA" id="ARBA00022516"/>
    </source>
</evidence>
<keyword evidence="4" id="KW-0443">Lipid metabolism</keyword>
<dbReference type="eggNOG" id="COG3176">
    <property type="taxonomic scope" value="Bacteria"/>
</dbReference>
<evidence type="ECO:0000256" key="10">
    <source>
        <dbReference type="ARBA" id="ARBA00047785"/>
    </source>
</evidence>
<dbReference type="RefSeq" id="WP_008329219.1">
    <property type="nucleotide sequence ID" value="NZ_CH902578.1"/>
</dbReference>
<comment type="catalytic activity">
    <reaction evidence="10">
        <text>a (3R)-hydroxyacyl-[ACP] + L-ornithine = a lyso-ornithine lipid + holo-[ACP] + H(+)</text>
        <dbReference type="Rhea" id="RHEA:20633"/>
        <dbReference type="Rhea" id="RHEA-COMP:9685"/>
        <dbReference type="Rhea" id="RHEA-COMP:9945"/>
        <dbReference type="ChEBI" id="CHEBI:15378"/>
        <dbReference type="ChEBI" id="CHEBI:46911"/>
        <dbReference type="ChEBI" id="CHEBI:64479"/>
        <dbReference type="ChEBI" id="CHEBI:78827"/>
        <dbReference type="ChEBI" id="CHEBI:138482"/>
        <dbReference type="EC" id="2.3.2.30"/>
    </reaction>
    <physiologicalReaction direction="left-to-right" evidence="10">
        <dbReference type="Rhea" id="RHEA:20634"/>
    </physiologicalReaction>
</comment>
<organism evidence="11 12">
    <name type="scientific">Maritimibacter alkaliphilus HTCC2654</name>
    <dbReference type="NCBI Taxonomy" id="314271"/>
    <lineage>
        <taxon>Bacteria</taxon>
        <taxon>Pseudomonadati</taxon>
        <taxon>Pseudomonadota</taxon>
        <taxon>Alphaproteobacteria</taxon>
        <taxon>Rhodobacterales</taxon>
        <taxon>Roseobacteraceae</taxon>
        <taxon>Maritimibacter</taxon>
    </lineage>
</organism>
<dbReference type="GO" id="GO:0006629">
    <property type="term" value="P:lipid metabolic process"/>
    <property type="evidence" value="ECO:0007669"/>
    <property type="project" value="UniProtKB-KW"/>
</dbReference>
<evidence type="ECO:0000256" key="8">
    <source>
        <dbReference type="ARBA" id="ARBA00039866"/>
    </source>
</evidence>
<dbReference type="STRING" id="314271.RB2654_04859"/>
<keyword evidence="3" id="KW-0808">Transferase</keyword>
<dbReference type="Pfam" id="PF13444">
    <property type="entry name" value="Acetyltransf_5"/>
    <property type="match status" value="1"/>
</dbReference>
<dbReference type="PANTHER" id="PTHR37323">
    <property type="entry name" value="GCN5-RELATED N-ACETYLTRANSFERASE"/>
    <property type="match status" value="1"/>
</dbReference>
<dbReference type="InterPro" id="IPR016181">
    <property type="entry name" value="Acyl_CoA_acyltransferase"/>
</dbReference>
<dbReference type="Proteomes" id="UP000002931">
    <property type="component" value="Unassembled WGS sequence"/>
</dbReference>
<comment type="caution">
    <text evidence="11">The sequence shown here is derived from an EMBL/GenBank/DDBJ whole genome shotgun (WGS) entry which is preliminary data.</text>
</comment>
<dbReference type="HOGENOM" id="CLU_058962_1_1_5"/>
<comment type="pathway">
    <text evidence="1">Lipid metabolism.</text>
</comment>
<gene>
    <name evidence="11" type="ORF">RB2654_04859</name>
</gene>
<keyword evidence="2" id="KW-0444">Lipid biosynthesis</keyword>
<comment type="similarity">
    <text evidence="6">Belongs to the acetyltransferase family. OlsB subfamily.</text>
</comment>
<name>A3VLC0_9RHOB</name>
<reference evidence="11 12" key="1">
    <citation type="journal article" date="2010" name="J. Bacteriol.">
        <title>Genome sequences of Pelagibaca bermudensis HTCC2601T and Maritimibacter alkaliphilus HTCC2654T, the type strains of two marine Roseobacter genera.</title>
        <authorList>
            <person name="Thrash J.C."/>
            <person name="Cho J.C."/>
            <person name="Ferriera S."/>
            <person name="Johnson J."/>
            <person name="Vergin K.L."/>
            <person name="Giovannoni S.J."/>
        </authorList>
    </citation>
    <scope>NUCLEOTIDE SEQUENCE [LARGE SCALE GENOMIC DNA]</scope>
    <source>
        <strain evidence="11 12">HTCC2654</strain>
    </source>
</reference>
<sequence length="242" mass="26069">MGAILSRAGLTVRLAENQSEVAEAQHLRQRAFRGGATDARDIDPFDADCDHVRVERDGALVATYRFQSFADGTAARSGYSGQFYDLAGLATIDGPMIEMGRFCLAPEEHDPDVVRIAWAAMTRIVDGASAALLFGCSSFHGNDPAPYADALGLLRDRHLAPAHLNLAAQAGETVALPHGNWDAGRAQRQMPPLLRTYLIMGGWVSDHLVVDRAMNTLHVFTGVEIAKVPPGRARALRLLAGD</sequence>
<evidence type="ECO:0000256" key="9">
    <source>
        <dbReference type="ARBA" id="ARBA00045724"/>
    </source>
</evidence>
<evidence type="ECO:0000313" key="12">
    <source>
        <dbReference type="Proteomes" id="UP000002931"/>
    </source>
</evidence>
<evidence type="ECO:0000256" key="1">
    <source>
        <dbReference type="ARBA" id="ARBA00005189"/>
    </source>
</evidence>
<dbReference type="OrthoDB" id="9787072at2"/>
<dbReference type="GO" id="GO:0043810">
    <property type="term" value="F:ornithine-acyl [acyl carrier protein] N-acyltransferase activity"/>
    <property type="evidence" value="ECO:0007669"/>
    <property type="project" value="UniProtKB-EC"/>
</dbReference>
<dbReference type="AlphaFoldDB" id="A3VLC0"/>
<evidence type="ECO:0000256" key="6">
    <source>
        <dbReference type="ARBA" id="ARBA00038095"/>
    </source>
</evidence>
<comment type="function">
    <text evidence="9">Catalyzes the first step in the biosynthesis of ornithine lipids, which are phosphorus-free membrane lipids. Catalyzes the 3-hydroxyacyl-acyl carrier protein-dependent acylation of ornithine to form lyso-ornithine lipid (LOL).</text>
</comment>
<keyword evidence="5" id="KW-0012">Acyltransferase</keyword>
<evidence type="ECO:0000256" key="5">
    <source>
        <dbReference type="ARBA" id="ARBA00023315"/>
    </source>
</evidence>
<dbReference type="InterPro" id="IPR052351">
    <property type="entry name" value="Ornithine_N-alpha-AT"/>
</dbReference>
<protein>
    <recommendedName>
        <fullName evidence="8">L-ornithine N(alpha)-acyltransferase</fullName>
        <ecNumber evidence="7">2.3.2.30</ecNumber>
    </recommendedName>
</protein>
<evidence type="ECO:0000256" key="3">
    <source>
        <dbReference type="ARBA" id="ARBA00022679"/>
    </source>
</evidence>
<keyword evidence="12" id="KW-1185">Reference proteome</keyword>
<dbReference type="EMBL" id="AAMT01000022">
    <property type="protein sequence ID" value="EAQ10925.1"/>
    <property type="molecule type" value="Genomic_DNA"/>
</dbReference>
<evidence type="ECO:0000313" key="11">
    <source>
        <dbReference type="EMBL" id="EAQ10925.1"/>
    </source>
</evidence>
<dbReference type="SUPFAM" id="SSF55729">
    <property type="entry name" value="Acyl-CoA N-acyltransferases (Nat)"/>
    <property type="match status" value="1"/>
</dbReference>
<proteinExistence type="inferred from homology"/>
<evidence type="ECO:0000256" key="4">
    <source>
        <dbReference type="ARBA" id="ARBA00023098"/>
    </source>
</evidence>
<evidence type="ECO:0000256" key="7">
    <source>
        <dbReference type="ARBA" id="ARBA00039058"/>
    </source>
</evidence>
<dbReference type="Gene3D" id="3.40.630.30">
    <property type="match status" value="1"/>
</dbReference>